<evidence type="ECO:0000256" key="5">
    <source>
        <dbReference type="ARBA" id="ARBA00023180"/>
    </source>
</evidence>
<comment type="similarity">
    <text evidence="1">Belongs to the peptidase A1 family.</text>
</comment>
<dbReference type="FunFam" id="2.40.70.10:FF:000033">
    <property type="entry name" value="Aspartyl protease family protein"/>
    <property type="match status" value="1"/>
</dbReference>
<dbReference type="Gene3D" id="2.40.70.10">
    <property type="entry name" value="Acid Proteases"/>
    <property type="match status" value="3"/>
</dbReference>
<dbReference type="EMBL" id="JAAGAX010000008">
    <property type="protein sequence ID" value="KAF2307450.1"/>
    <property type="molecule type" value="Genomic_DNA"/>
</dbReference>
<accession>A0A6A6M191</accession>
<evidence type="ECO:0000313" key="7">
    <source>
        <dbReference type="EMBL" id="KAF2307450.1"/>
    </source>
</evidence>
<dbReference type="PANTHER" id="PTHR47967:SF14">
    <property type="entry name" value="EUKARYOTIC ASPARTYL PROTEASE FAMILY PROTEIN"/>
    <property type="match status" value="1"/>
</dbReference>
<dbReference type="InterPro" id="IPR032861">
    <property type="entry name" value="TAXi_N"/>
</dbReference>
<dbReference type="PROSITE" id="PS51767">
    <property type="entry name" value="PEPTIDASE_A1"/>
    <property type="match status" value="1"/>
</dbReference>
<gene>
    <name evidence="7" type="ORF">GH714_028722</name>
</gene>
<name>A0A6A6M191_HEVBR</name>
<sequence>MDTGSSLLWVQCSPTWYISPRSPIPLLDPLKSSTYASIPCESKLCQYFPHNSCIKEQCYYNITYLKAASSKGNAATEQFIFESLNEDIVAVSQLIFGCSAVVDKYFSTQSNSIARFKDELLRNAYASIPCESKLCQYFPHNSCIKEQCYYNITYLKAASSKGNAATEEFIFESLNEDIVAVSQGMLAYAASSKGNAATEEFIFESLNEDIVAVSQLIFGCSAVVDKYIEQGINGVFGLGPQKISMASQLGNKFSYCIGDFYDPNYNYIQLFLGDGASMDGYATPLEMSEAHYYLNLQGIDIGANELDIDEAVFWRNITDQSKLTGVIIDTGSPATWLIDQAYYRFRNEVRRILSQLAIVPISKCVYCLCFKGNMTQELEVFPDVIYHFSEGADLQVGLMAYFIVFCMAVFPSSQLPDEKFRYITIIGMMAQQNYNVGYDLVAKKLYFQYIDCQLYAD</sequence>
<dbReference type="GO" id="GO:0006508">
    <property type="term" value="P:proteolysis"/>
    <property type="evidence" value="ECO:0007669"/>
    <property type="project" value="UniProtKB-KW"/>
</dbReference>
<dbReference type="GO" id="GO:0005576">
    <property type="term" value="C:extracellular region"/>
    <property type="evidence" value="ECO:0007669"/>
    <property type="project" value="TreeGrafter"/>
</dbReference>
<feature type="domain" description="Peptidase A1" evidence="6">
    <location>
        <begin position="1"/>
        <end position="448"/>
    </location>
</feature>
<dbReference type="SUPFAM" id="SSF50630">
    <property type="entry name" value="Acid proteases"/>
    <property type="match status" value="2"/>
</dbReference>
<proteinExistence type="inferred from homology"/>
<keyword evidence="4" id="KW-0378">Hydrolase</keyword>
<evidence type="ECO:0000313" key="8">
    <source>
        <dbReference type="Proteomes" id="UP000467840"/>
    </source>
</evidence>
<dbReference type="GO" id="GO:0004190">
    <property type="term" value="F:aspartic-type endopeptidase activity"/>
    <property type="evidence" value="ECO:0007669"/>
    <property type="project" value="UniProtKB-KW"/>
</dbReference>
<keyword evidence="3" id="KW-0064">Aspartyl protease</keyword>
<dbReference type="CDD" id="cd05476">
    <property type="entry name" value="pepsin_A_like_plant"/>
    <property type="match status" value="1"/>
</dbReference>
<dbReference type="Pfam" id="PF14541">
    <property type="entry name" value="TAXi_C"/>
    <property type="match status" value="1"/>
</dbReference>
<dbReference type="InterPro" id="IPR034161">
    <property type="entry name" value="Pepsin-like_plant"/>
</dbReference>
<dbReference type="Proteomes" id="UP000467840">
    <property type="component" value="Chromosome 9"/>
</dbReference>
<protein>
    <recommendedName>
        <fullName evidence="6">Peptidase A1 domain-containing protein</fullName>
    </recommendedName>
</protein>
<dbReference type="AlphaFoldDB" id="A0A6A6M191"/>
<evidence type="ECO:0000259" key="6">
    <source>
        <dbReference type="PROSITE" id="PS51767"/>
    </source>
</evidence>
<reference evidence="7 8" key="1">
    <citation type="journal article" date="2020" name="Mol. Plant">
        <title>The Chromosome-Based Rubber Tree Genome Provides New Insights into Spurge Genome Evolution and Rubber Biosynthesis.</title>
        <authorList>
            <person name="Liu J."/>
            <person name="Shi C."/>
            <person name="Shi C.C."/>
            <person name="Li W."/>
            <person name="Zhang Q.J."/>
            <person name="Zhang Y."/>
            <person name="Li K."/>
            <person name="Lu H.F."/>
            <person name="Shi C."/>
            <person name="Zhu S.T."/>
            <person name="Xiao Z.Y."/>
            <person name="Nan H."/>
            <person name="Yue Y."/>
            <person name="Zhu X.G."/>
            <person name="Wu Y."/>
            <person name="Hong X.N."/>
            <person name="Fan G.Y."/>
            <person name="Tong Y."/>
            <person name="Zhang D."/>
            <person name="Mao C.L."/>
            <person name="Liu Y.L."/>
            <person name="Hao S.J."/>
            <person name="Liu W.Q."/>
            <person name="Lv M.Q."/>
            <person name="Zhang H.B."/>
            <person name="Liu Y."/>
            <person name="Hu-Tang G.R."/>
            <person name="Wang J.P."/>
            <person name="Wang J.H."/>
            <person name="Sun Y.H."/>
            <person name="Ni S.B."/>
            <person name="Chen W.B."/>
            <person name="Zhang X.C."/>
            <person name="Jiao Y.N."/>
            <person name="Eichler E.E."/>
            <person name="Li G.H."/>
            <person name="Liu X."/>
            <person name="Gao L.Z."/>
        </authorList>
    </citation>
    <scope>NUCLEOTIDE SEQUENCE [LARGE SCALE GENOMIC DNA]</scope>
    <source>
        <strain evidence="8">cv. GT1</strain>
        <tissue evidence="7">Leaf</tissue>
    </source>
</reference>
<dbReference type="PANTHER" id="PTHR47967">
    <property type="entry name" value="OS07G0603500 PROTEIN-RELATED"/>
    <property type="match status" value="1"/>
</dbReference>
<keyword evidence="8" id="KW-1185">Reference proteome</keyword>
<dbReference type="InterPro" id="IPR033121">
    <property type="entry name" value="PEPTIDASE_A1"/>
</dbReference>
<dbReference type="InterPro" id="IPR051708">
    <property type="entry name" value="Plant_Aspart_Prot_A1"/>
</dbReference>
<dbReference type="InterPro" id="IPR021109">
    <property type="entry name" value="Peptidase_aspartic_dom_sf"/>
</dbReference>
<evidence type="ECO:0000256" key="4">
    <source>
        <dbReference type="ARBA" id="ARBA00022801"/>
    </source>
</evidence>
<evidence type="ECO:0000256" key="1">
    <source>
        <dbReference type="ARBA" id="ARBA00007447"/>
    </source>
</evidence>
<evidence type="ECO:0000256" key="3">
    <source>
        <dbReference type="ARBA" id="ARBA00022750"/>
    </source>
</evidence>
<organism evidence="7 8">
    <name type="scientific">Hevea brasiliensis</name>
    <name type="common">Para rubber tree</name>
    <name type="synonym">Siphonia brasiliensis</name>
    <dbReference type="NCBI Taxonomy" id="3981"/>
    <lineage>
        <taxon>Eukaryota</taxon>
        <taxon>Viridiplantae</taxon>
        <taxon>Streptophyta</taxon>
        <taxon>Embryophyta</taxon>
        <taxon>Tracheophyta</taxon>
        <taxon>Spermatophyta</taxon>
        <taxon>Magnoliopsida</taxon>
        <taxon>eudicotyledons</taxon>
        <taxon>Gunneridae</taxon>
        <taxon>Pentapetalae</taxon>
        <taxon>rosids</taxon>
        <taxon>fabids</taxon>
        <taxon>Malpighiales</taxon>
        <taxon>Euphorbiaceae</taxon>
        <taxon>Crotonoideae</taxon>
        <taxon>Micrandreae</taxon>
        <taxon>Hevea</taxon>
    </lineage>
</organism>
<dbReference type="InterPro" id="IPR032799">
    <property type="entry name" value="TAXi_C"/>
</dbReference>
<keyword evidence="5" id="KW-0325">Glycoprotein</keyword>
<comment type="caution">
    <text evidence="7">The sequence shown here is derived from an EMBL/GenBank/DDBJ whole genome shotgun (WGS) entry which is preliminary data.</text>
</comment>
<keyword evidence="2" id="KW-0645">Protease</keyword>
<evidence type="ECO:0000256" key="2">
    <source>
        <dbReference type="ARBA" id="ARBA00022670"/>
    </source>
</evidence>
<dbReference type="Pfam" id="PF14543">
    <property type="entry name" value="TAXi_N"/>
    <property type="match status" value="2"/>
</dbReference>